<keyword evidence="3" id="KW-1185">Reference proteome</keyword>
<gene>
    <name evidence="2" type="ORF">H8R02_08815</name>
</gene>
<dbReference type="AlphaFoldDB" id="A0A923M7Y3"/>
<sequence length="101" mass="11346">MPKLTDVCRHIRSKNAGPFWITVDLEFRDRAAYDAYAHSQALQPAAIAAVFGVDSALVQHHPVPDLLVLKVSYPRQRPQGGLLERDMHGGQQYVRLLDLEV</sequence>
<dbReference type="RefSeq" id="WP_187081012.1">
    <property type="nucleotide sequence ID" value="NZ_JACORU010000002.1"/>
</dbReference>
<protein>
    <submittedName>
        <fullName evidence="2">DUF4387 domain-containing protein</fullName>
    </submittedName>
</protein>
<name>A0A923M7Y3_9BURK</name>
<evidence type="ECO:0000313" key="2">
    <source>
        <dbReference type="EMBL" id="MBC5764548.1"/>
    </source>
</evidence>
<evidence type="ECO:0000259" key="1">
    <source>
        <dbReference type="Pfam" id="PF14330"/>
    </source>
</evidence>
<feature type="domain" description="DUF4387" evidence="1">
    <location>
        <begin position="4"/>
        <end position="100"/>
    </location>
</feature>
<comment type="caution">
    <text evidence="2">The sequence shown here is derived from an EMBL/GenBank/DDBJ whole genome shotgun (WGS) entry which is preliminary data.</text>
</comment>
<accession>A0A923M7Y3</accession>
<evidence type="ECO:0000313" key="3">
    <source>
        <dbReference type="Proteomes" id="UP000596827"/>
    </source>
</evidence>
<dbReference type="EMBL" id="JACORU010000002">
    <property type="protein sequence ID" value="MBC5764548.1"/>
    <property type="molecule type" value="Genomic_DNA"/>
</dbReference>
<organism evidence="2 3">
    <name type="scientific">Ramlibacter albus</name>
    <dbReference type="NCBI Taxonomy" id="2079448"/>
    <lineage>
        <taxon>Bacteria</taxon>
        <taxon>Pseudomonadati</taxon>
        <taxon>Pseudomonadota</taxon>
        <taxon>Betaproteobacteria</taxon>
        <taxon>Burkholderiales</taxon>
        <taxon>Comamonadaceae</taxon>
        <taxon>Ramlibacter</taxon>
    </lineage>
</organism>
<dbReference type="Pfam" id="PF14330">
    <property type="entry name" value="DUF4387"/>
    <property type="match status" value="1"/>
</dbReference>
<dbReference type="InterPro" id="IPR025496">
    <property type="entry name" value="DUF4387"/>
</dbReference>
<reference evidence="2" key="1">
    <citation type="submission" date="2020-08" db="EMBL/GenBank/DDBJ databases">
        <title>Ramlibacter sp. GTP1 16S ribosomal RNA gene genome sequencing and assembly.</title>
        <authorList>
            <person name="Kang M."/>
        </authorList>
    </citation>
    <scope>NUCLEOTIDE SEQUENCE</scope>
    <source>
        <strain evidence="2">GTP1</strain>
    </source>
</reference>
<dbReference type="Proteomes" id="UP000596827">
    <property type="component" value="Unassembled WGS sequence"/>
</dbReference>
<proteinExistence type="predicted"/>